<feature type="region of interest" description="Disordered" evidence="1">
    <location>
        <begin position="107"/>
        <end position="268"/>
    </location>
</feature>
<dbReference type="AlphaFoldDB" id="A0A8H6KUT7"/>
<sequence>MLPKDMRLYHFAQAFPSAGRRVLANHVARVQSLASSFLRGTLGCLLSAPGSPGRPCLNVCATRLVPSTSTIGPSECSVESSSSFIIIIDHSLGLLCSRSPFFTKPERGMAPMGASKKALGVPGNHSALVTGPVPSRGDKKGHQPAVPENVTQERQERKQPPSPPPPKNVKVSTQNISIRREKGGPVGVEMFNGSLHRIRNPPTRSNSSSSGSAAVLDSAEWIRGARKKSQDSSAMHASSSWPGTPAGIRRRRTRGANGTPPETYGRAF</sequence>
<reference evidence="2" key="1">
    <citation type="journal article" date="2020" name="Phytopathology">
        <title>Genome Sequence Resources of Colletotrichum truncatum, C. plurivorum, C. musicola, and C. sojae: Four Species Pathogenic to Soybean (Glycine max).</title>
        <authorList>
            <person name="Rogerio F."/>
            <person name="Boufleur T.R."/>
            <person name="Ciampi-Guillardi M."/>
            <person name="Sukno S.A."/>
            <person name="Thon M.R."/>
            <person name="Massola Junior N.S."/>
            <person name="Baroncelli R."/>
        </authorList>
    </citation>
    <scope>NUCLEOTIDE SEQUENCE</scope>
    <source>
        <strain evidence="2">LFN0074</strain>
    </source>
</reference>
<feature type="compositionally biased region" description="Low complexity" evidence="1">
    <location>
        <begin position="205"/>
        <end position="219"/>
    </location>
</feature>
<accession>A0A8H6KUT7</accession>
<organism evidence="2 3">
    <name type="scientific">Colletotrichum musicola</name>
    <dbReference type="NCBI Taxonomy" id="2175873"/>
    <lineage>
        <taxon>Eukaryota</taxon>
        <taxon>Fungi</taxon>
        <taxon>Dikarya</taxon>
        <taxon>Ascomycota</taxon>
        <taxon>Pezizomycotina</taxon>
        <taxon>Sordariomycetes</taxon>
        <taxon>Hypocreomycetidae</taxon>
        <taxon>Glomerellales</taxon>
        <taxon>Glomerellaceae</taxon>
        <taxon>Colletotrichum</taxon>
        <taxon>Colletotrichum orchidearum species complex</taxon>
    </lineage>
</organism>
<name>A0A8H6KUT7_9PEZI</name>
<comment type="caution">
    <text evidence="2">The sequence shown here is derived from an EMBL/GenBank/DDBJ whole genome shotgun (WGS) entry which is preliminary data.</text>
</comment>
<protein>
    <submittedName>
        <fullName evidence="2">Uncharacterized protein</fullName>
    </submittedName>
</protein>
<dbReference type="Proteomes" id="UP000639643">
    <property type="component" value="Unassembled WGS sequence"/>
</dbReference>
<gene>
    <name evidence="2" type="ORF">CMUS01_04973</name>
</gene>
<evidence type="ECO:0000313" key="2">
    <source>
        <dbReference type="EMBL" id="KAF6837548.1"/>
    </source>
</evidence>
<evidence type="ECO:0000256" key="1">
    <source>
        <dbReference type="SAM" id="MobiDB-lite"/>
    </source>
</evidence>
<dbReference type="EMBL" id="WIGM01000141">
    <property type="protein sequence ID" value="KAF6837548.1"/>
    <property type="molecule type" value="Genomic_DNA"/>
</dbReference>
<feature type="compositionally biased region" description="Low complexity" evidence="1">
    <location>
        <begin position="231"/>
        <end position="240"/>
    </location>
</feature>
<keyword evidence="3" id="KW-1185">Reference proteome</keyword>
<evidence type="ECO:0000313" key="3">
    <source>
        <dbReference type="Proteomes" id="UP000639643"/>
    </source>
</evidence>
<proteinExistence type="predicted"/>